<dbReference type="SUPFAM" id="SSF55729">
    <property type="entry name" value="Acyl-CoA N-acyltransferases (Nat)"/>
    <property type="match status" value="1"/>
</dbReference>
<gene>
    <name evidence="2" type="ORF">DVA86_06095</name>
</gene>
<dbReference type="Proteomes" id="UP000254425">
    <property type="component" value="Chromosome"/>
</dbReference>
<accession>A0A345XKX1</accession>
<dbReference type="GO" id="GO:0016747">
    <property type="term" value="F:acyltransferase activity, transferring groups other than amino-acyl groups"/>
    <property type="evidence" value="ECO:0007669"/>
    <property type="project" value="InterPro"/>
</dbReference>
<organism evidence="2 3">
    <name type="scientific">Streptomyces armeniacus</name>
    <dbReference type="NCBI Taxonomy" id="83291"/>
    <lineage>
        <taxon>Bacteria</taxon>
        <taxon>Bacillati</taxon>
        <taxon>Actinomycetota</taxon>
        <taxon>Actinomycetes</taxon>
        <taxon>Kitasatosporales</taxon>
        <taxon>Streptomycetaceae</taxon>
        <taxon>Streptomyces</taxon>
    </lineage>
</organism>
<dbReference type="EMBL" id="CP031320">
    <property type="protein sequence ID" value="AXK32287.1"/>
    <property type="molecule type" value="Genomic_DNA"/>
</dbReference>
<keyword evidence="2" id="KW-0808">Transferase</keyword>
<dbReference type="AlphaFoldDB" id="A0A345XKX1"/>
<dbReference type="CDD" id="cd04301">
    <property type="entry name" value="NAT_SF"/>
    <property type="match status" value="1"/>
</dbReference>
<dbReference type="InterPro" id="IPR016181">
    <property type="entry name" value="Acyl_CoA_acyltransferase"/>
</dbReference>
<dbReference type="KEGG" id="sarm:DVA86_06095"/>
<reference evidence="2 3" key="1">
    <citation type="submission" date="2018-07" db="EMBL/GenBank/DDBJ databases">
        <title>Draft genome of the type strain Streptomyces armeniacus ATCC 15676.</title>
        <authorList>
            <person name="Labana P."/>
            <person name="Gosse J.T."/>
            <person name="Boddy C.N."/>
        </authorList>
    </citation>
    <scope>NUCLEOTIDE SEQUENCE [LARGE SCALE GENOMIC DNA]</scope>
    <source>
        <strain evidence="2 3">ATCC 15676</strain>
    </source>
</reference>
<feature type="domain" description="N-acetyltransferase" evidence="1">
    <location>
        <begin position="1"/>
        <end position="175"/>
    </location>
</feature>
<evidence type="ECO:0000313" key="3">
    <source>
        <dbReference type="Proteomes" id="UP000254425"/>
    </source>
</evidence>
<dbReference type="InterPro" id="IPR000182">
    <property type="entry name" value="GNAT_dom"/>
</dbReference>
<protein>
    <submittedName>
        <fullName evidence="2">N-acetyltransferase</fullName>
    </submittedName>
</protein>
<evidence type="ECO:0000259" key="1">
    <source>
        <dbReference type="PROSITE" id="PS51186"/>
    </source>
</evidence>
<name>A0A345XKX1_9ACTN</name>
<proteinExistence type="predicted"/>
<dbReference type="RefSeq" id="WP_208876385.1">
    <property type="nucleotide sequence ID" value="NZ_CP031320.1"/>
</dbReference>
<dbReference type="Gene3D" id="3.40.630.30">
    <property type="match status" value="1"/>
</dbReference>
<dbReference type="PROSITE" id="PS51186">
    <property type="entry name" value="GNAT"/>
    <property type="match status" value="1"/>
</dbReference>
<sequence>MLIRRETPADIPAVTAVTAAAFAKPDTPVPVEVTLLDALRGCPGWIPALSLVATRAVPDGDGLTADTDADSDAAADADATAEVIGHVVCTRGHLDGVPAVGLGPISVRPDRQNRGVGHALMHTALGAADALGEPFVALLGSPAYYARYGFRASTAYGIDPPDPAWGAYFQVRTLSTYEPALRGTFTYAEPFSDI</sequence>
<keyword evidence="3" id="KW-1185">Reference proteome</keyword>
<dbReference type="Pfam" id="PF13527">
    <property type="entry name" value="Acetyltransf_9"/>
    <property type="match status" value="1"/>
</dbReference>
<evidence type="ECO:0000313" key="2">
    <source>
        <dbReference type="EMBL" id="AXK32287.1"/>
    </source>
</evidence>